<dbReference type="Proteomes" id="UP001596505">
    <property type="component" value="Unassembled WGS sequence"/>
</dbReference>
<dbReference type="Pfam" id="PF13343">
    <property type="entry name" value="SBP_bac_6"/>
    <property type="match status" value="1"/>
</dbReference>
<dbReference type="InterPro" id="IPR026045">
    <property type="entry name" value="Ferric-bd"/>
</dbReference>
<organism evidence="6 7">
    <name type="scientific">Scopulibacillus cellulosilyticus</name>
    <dbReference type="NCBI Taxonomy" id="2665665"/>
    <lineage>
        <taxon>Bacteria</taxon>
        <taxon>Bacillati</taxon>
        <taxon>Bacillota</taxon>
        <taxon>Bacilli</taxon>
        <taxon>Bacillales</taxon>
        <taxon>Sporolactobacillaceae</taxon>
        <taxon>Scopulibacillus</taxon>
    </lineage>
</organism>
<proteinExistence type="inferred from homology"/>
<sequence length="353" mass="38603">MGSTKKLRYGLMVGATVLSLGVMSACGNANDSSKASKSESSQSDSKTLTLYNGQHEQTTDKLVKAFEKKTGIKVKVRNGGSSELANQITEEGKNSPADVFYSEESPPLSMLAEKGMLAKVNSNTLKQVPKQYSDKNGDWIGVTARTRVAVYNTNMISEKELPKSVLDFAKPEWKGKVGYVPTSGAFQEQIVAIAKTKGDAAAKKWLEGLKKYGKKYNNNGAALDAVRRGQVATALINNYYWFREANELGKDKMHSKLYYFGNQDPGGLVTISGVGELKSSKHKKEADEFLKFITSKEGQEVLAKDSEEYPLHPGVTSKYNLKPFNELEPPHISPSDLGDGQKALKLEQEVGLS</sequence>
<dbReference type="SUPFAM" id="SSF53850">
    <property type="entry name" value="Periplasmic binding protein-like II"/>
    <property type="match status" value="1"/>
</dbReference>
<feature type="chain" id="PRO_5045771892" evidence="5">
    <location>
        <begin position="25"/>
        <end position="353"/>
    </location>
</feature>
<gene>
    <name evidence="6" type="ORF">ACFQRG_14305</name>
</gene>
<keyword evidence="7" id="KW-1185">Reference proteome</keyword>
<keyword evidence="2" id="KW-0408">Iron</keyword>
<evidence type="ECO:0000256" key="1">
    <source>
        <dbReference type="ARBA" id="ARBA00008520"/>
    </source>
</evidence>
<dbReference type="EMBL" id="JBHTCO010000019">
    <property type="protein sequence ID" value="MFC7394125.1"/>
    <property type="molecule type" value="Genomic_DNA"/>
</dbReference>
<dbReference type="Gene3D" id="3.40.190.10">
    <property type="entry name" value="Periplasmic binding protein-like II"/>
    <property type="match status" value="2"/>
</dbReference>
<keyword evidence="2" id="KW-0406">Ion transport</keyword>
<protein>
    <submittedName>
        <fullName evidence="6">Iron ABC transporter substrate-binding protein</fullName>
    </submittedName>
</protein>
<dbReference type="CDD" id="cd13543">
    <property type="entry name" value="PBP2_Fbp"/>
    <property type="match status" value="1"/>
</dbReference>
<dbReference type="PIRSF" id="PIRSF002825">
    <property type="entry name" value="CfbpA"/>
    <property type="match status" value="1"/>
</dbReference>
<comment type="similarity">
    <text evidence="1">Belongs to the bacterial solute-binding protein 1 family.</text>
</comment>
<evidence type="ECO:0000256" key="2">
    <source>
        <dbReference type="ARBA" id="ARBA00022496"/>
    </source>
</evidence>
<dbReference type="PANTHER" id="PTHR30006">
    <property type="entry name" value="THIAMINE-BINDING PERIPLASMIC PROTEIN-RELATED"/>
    <property type="match status" value="1"/>
</dbReference>
<dbReference type="PROSITE" id="PS51257">
    <property type="entry name" value="PROKAR_LIPOPROTEIN"/>
    <property type="match status" value="1"/>
</dbReference>
<comment type="caution">
    <text evidence="6">The sequence shown here is derived from an EMBL/GenBank/DDBJ whole genome shotgun (WGS) entry which is preliminary data.</text>
</comment>
<accession>A0ABW2Q255</accession>
<dbReference type="RefSeq" id="WP_380967177.1">
    <property type="nucleotide sequence ID" value="NZ_JBHTCO010000019.1"/>
</dbReference>
<keyword evidence="2" id="KW-0813">Transport</keyword>
<evidence type="ECO:0000313" key="6">
    <source>
        <dbReference type="EMBL" id="MFC7394125.1"/>
    </source>
</evidence>
<evidence type="ECO:0000256" key="5">
    <source>
        <dbReference type="SAM" id="SignalP"/>
    </source>
</evidence>
<feature type="region of interest" description="Disordered" evidence="4">
    <location>
        <begin position="320"/>
        <end position="340"/>
    </location>
</feature>
<keyword evidence="3 5" id="KW-0732">Signal</keyword>
<evidence type="ECO:0000256" key="4">
    <source>
        <dbReference type="SAM" id="MobiDB-lite"/>
    </source>
</evidence>
<reference evidence="7" key="1">
    <citation type="journal article" date="2019" name="Int. J. Syst. Evol. Microbiol.">
        <title>The Global Catalogue of Microorganisms (GCM) 10K type strain sequencing project: providing services to taxonomists for standard genome sequencing and annotation.</title>
        <authorList>
            <consortium name="The Broad Institute Genomics Platform"/>
            <consortium name="The Broad Institute Genome Sequencing Center for Infectious Disease"/>
            <person name="Wu L."/>
            <person name="Ma J."/>
        </authorList>
    </citation>
    <scope>NUCLEOTIDE SEQUENCE [LARGE SCALE GENOMIC DNA]</scope>
    <source>
        <strain evidence="7">CGMCC 1.16305</strain>
    </source>
</reference>
<name>A0ABW2Q255_9BACL</name>
<keyword evidence="2" id="KW-0410">Iron transport</keyword>
<dbReference type="PANTHER" id="PTHR30006:SF15">
    <property type="entry name" value="IRON-UTILIZATION PERIPLASMIC PROTEIN"/>
    <property type="match status" value="1"/>
</dbReference>
<evidence type="ECO:0000256" key="3">
    <source>
        <dbReference type="ARBA" id="ARBA00022729"/>
    </source>
</evidence>
<evidence type="ECO:0000313" key="7">
    <source>
        <dbReference type="Proteomes" id="UP001596505"/>
    </source>
</evidence>
<feature type="signal peptide" evidence="5">
    <location>
        <begin position="1"/>
        <end position="24"/>
    </location>
</feature>